<proteinExistence type="predicted"/>
<evidence type="ECO:0000313" key="3">
    <source>
        <dbReference type="Proteomes" id="UP000265140"/>
    </source>
</evidence>
<reference evidence="2 3" key="1">
    <citation type="submission" date="2020-02" db="EMBL/GenBank/DDBJ databases">
        <title>Esox lucius (northern pike) genome, fEsoLuc1, primary haplotype.</title>
        <authorList>
            <person name="Myers G."/>
            <person name="Karagic N."/>
            <person name="Meyer A."/>
            <person name="Pippel M."/>
            <person name="Reichard M."/>
            <person name="Winkler S."/>
            <person name="Tracey A."/>
            <person name="Sims Y."/>
            <person name="Howe K."/>
            <person name="Rhie A."/>
            <person name="Formenti G."/>
            <person name="Durbin R."/>
            <person name="Fedrigo O."/>
            <person name="Jarvis E.D."/>
        </authorList>
    </citation>
    <scope>NUCLEOTIDE SEQUENCE [LARGE SCALE GENOMIC DNA]</scope>
</reference>
<dbReference type="Ensembl" id="ENSELUT00000097036.1">
    <property type="protein sequence ID" value="ENSELUP00000096435.1"/>
    <property type="gene ID" value="ENSELUG00000041485.1"/>
</dbReference>
<dbReference type="Proteomes" id="UP000265140">
    <property type="component" value="Chromosome 21"/>
</dbReference>
<protein>
    <recommendedName>
        <fullName evidence="4">C2H2-type domain-containing protein</fullName>
    </recommendedName>
</protein>
<keyword evidence="3" id="KW-1185">Reference proteome</keyword>
<evidence type="ECO:0008006" key="4">
    <source>
        <dbReference type="Google" id="ProtNLM"/>
    </source>
</evidence>
<reference evidence="2" key="3">
    <citation type="submission" date="2025-09" db="UniProtKB">
        <authorList>
            <consortium name="Ensembl"/>
        </authorList>
    </citation>
    <scope>IDENTIFICATION</scope>
</reference>
<dbReference type="AlphaFoldDB" id="A0AAY5L7D9"/>
<reference evidence="2" key="2">
    <citation type="submission" date="2025-08" db="UniProtKB">
        <authorList>
            <consortium name="Ensembl"/>
        </authorList>
    </citation>
    <scope>IDENTIFICATION</scope>
</reference>
<sequence length="164" mass="17957">MAVTWPRCLICRTSCANFKGLGQHMRAGHPEPKGATGSTTGAASPKTRVREVKWSGGELRALWRLQDRYIYCSSPSRRMALAMGHHVSPRAVERQRVRILFMRSRRIGVPPGHISSGRNLMEQGGSPVKVHGLRKVLSQGEGHGLGGLGSFWRENGLAGEVYAS</sequence>
<evidence type="ECO:0000313" key="2">
    <source>
        <dbReference type="Ensembl" id="ENSELUP00000096435.1"/>
    </source>
</evidence>
<evidence type="ECO:0000256" key="1">
    <source>
        <dbReference type="SAM" id="MobiDB-lite"/>
    </source>
</evidence>
<feature type="region of interest" description="Disordered" evidence="1">
    <location>
        <begin position="26"/>
        <end position="48"/>
    </location>
</feature>
<organism evidence="2 3">
    <name type="scientific">Esox lucius</name>
    <name type="common">Northern pike</name>
    <dbReference type="NCBI Taxonomy" id="8010"/>
    <lineage>
        <taxon>Eukaryota</taxon>
        <taxon>Metazoa</taxon>
        <taxon>Chordata</taxon>
        <taxon>Craniata</taxon>
        <taxon>Vertebrata</taxon>
        <taxon>Euteleostomi</taxon>
        <taxon>Actinopterygii</taxon>
        <taxon>Neopterygii</taxon>
        <taxon>Teleostei</taxon>
        <taxon>Protacanthopterygii</taxon>
        <taxon>Esociformes</taxon>
        <taxon>Esocidae</taxon>
        <taxon>Esox</taxon>
    </lineage>
</organism>
<accession>A0AAY5L7D9</accession>
<name>A0AAY5L7D9_ESOLU</name>